<reference evidence="10 11" key="1">
    <citation type="submission" date="2016-10" db="EMBL/GenBank/DDBJ databases">
        <authorList>
            <person name="de Groot N.N."/>
        </authorList>
    </citation>
    <scope>NUCLEOTIDE SEQUENCE [LARGE SCALE GENOMIC DNA]</scope>
    <source>
        <strain evidence="10 11">CPCC 202699</strain>
    </source>
</reference>
<keyword evidence="5 8" id="KW-0812">Transmembrane</keyword>
<feature type="transmembrane region" description="Helical" evidence="8">
    <location>
        <begin position="294"/>
        <end position="312"/>
    </location>
</feature>
<keyword evidence="3 10" id="KW-0328">Glycosyltransferase</keyword>
<evidence type="ECO:0000256" key="8">
    <source>
        <dbReference type="SAM" id="Phobius"/>
    </source>
</evidence>
<dbReference type="AlphaFoldDB" id="A0A1H2V8U4"/>
<dbReference type="InterPro" id="IPR050297">
    <property type="entry name" value="LipidA_mod_glycosyltrf_83"/>
</dbReference>
<evidence type="ECO:0000259" key="9">
    <source>
        <dbReference type="Pfam" id="PF13231"/>
    </source>
</evidence>
<comment type="subcellular location">
    <subcellularLocation>
        <location evidence="1">Cell membrane</location>
        <topology evidence="1">Multi-pass membrane protein</topology>
    </subcellularLocation>
</comment>
<feature type="transmembrane region" description="Helical" evidence="8">
    <location>
        <begin position="245"/>
        <end position="264"/>
    </location>
</feature>
<dbReference type="InterPro" id="IPR038731">
    <property type="entry name" value="RgtA/B/C-like"/>
</dbReference>
<evidence type="ECO:0000256" key="2">
    <source>
        <dbReference type="ARBA" id="ARBA00022475"/>
    </source>
</evidence>
<keyword evidence="11" id="KW-1185">Reference proteome</keyword>
<feature type="transmembrane region" description="Helical" evidence="8">
    <location>
        <begin position="12"/>
        <end position="33"/>
    </location>
</feature>
<evidence type="ECO:0000256" key="5">
    <source>
        <dbReference type="ARBA" id="ARBA00022692"/>
    </source>
</evidence>
<keyword evidence="2" id="KW-1003">Cell membrane</keyword>
<dbReference type="GO" id="GO:0009103">
    <property type="term" value="P:lipopolysaccharide biosynthetic process"/>
    <property type="evidence" value="ECO:0007669"/>
    <property type="project" value="UniProtKB-ARBA"/>
</dbReference>
<dbReference type="PANTHER" id="PTHR33908:SF11">
    <property type="entry name" value="MEMBRANE PROTEIN"/>
    <property type="match status" value="1"/>
</dbReference>
<feature type="transmembrane region" description="Helical" evidence="8">
    <location>
        <begin position="319"/>
        <end position="340"/>
    </location>
</feature>
<dbReference type="STRING" id="589385.SAMN05421504_1011147"/>
<dbReference type="GO" id="GO:0016763">
    <property type="term" value="F:pentosyltransferase activity"/>
    <property type="evidence" value="ECO:0007669"/>
    <property type="project" value="TreeGrafter"/>
</dbReference>
<evidence type="ECO:0000313" key="10">
    <source>
        <dbReference type="EMBL" id="SDW64705.1"/>
    </source>
</evidence>
<dbReference type="EMBL" id="FNON01000001">
    <property type="protein sequence ID" value="SDW64705.1"/>
    <property type="molecule type" value="Genomic_DNA"/>
</dbReference>
<name>A0A1H2V8U4_9PSEU</name>
<evidence type="ECO:0000313" key="11">
    <source>
        <dbReference type="Proteomes" id="UP000199515"/>
    </source>
</evidence>
<evidence type="ECO:0000256" key="1">
    <source>
        <dbReference type="ARBA" id="ARBA00004651"/>
    </source>
</evidence>
<keyword evidence="7 8" id="KW-0472">Membrane</keyword>
<evidence type="ECO:0000256" key="7">
    <source>
        <dbReference type="ARBA" id="ARBA00023136"/>
    </source>
</evidence>
<feature type="transmembrane region" description="Helical" evidence="8">
    <location>
        <begin position="132"/>
        <end position="149"/>
    </location>
</feature>
<proteinExistence type="predicted"/>
<dbReference type="Proteomes" id="UP000199515">
    <property type="component" value="Unassembled WGS sequence"/>
</dbReference>
<feature type="transmembrane region" description="Helical" evidence="8">
    <location>
        <begin position="193"/>
        <end position="213"/>
    </location>
</feature>
<feature type="transmembrane region" description="Helical" evidence="8">
    <location>
        <begin position="271"/>
        <end position="288"/>
    </location>
</feature>
<protein>
    <submittedName>
        <fullName evidence="10">Dolichyl-phosphate-mannose-protein mannosyltransferase</fullName>
    </submittedName>
</protein>
<keyword evidence="4 10" id="KW-0808">Transferase</keyword>
<feature type="transmembrane region" description="Helical" evidence="8">
    <location>
        <begin position="74"/>
        <end position="94"/>
    </location>
</feature>
<gene>
    <name evidence="10" type="ORF">SAMN05421504_1011147</name>
</gene>
<dbReference type="GO" id="GO:0005886">
    <property type="term" value="C:plasma membrane"/>
    <property type="evidence" value="ECO:0007669"/>
    <property type="project" value="UniProtKB-SubCell"/>
</dbReference>
<organism evidence="10 11">
    <name type="scientific">Amycolatopsis xylanica</name>
    <dbReference type="NCBI Taxonomy" id="589385"/>
    <lineage>
        <taxon>Bacteria</taxon>
        <taxon>Bacillati</taxon>
        <taxon>Actinomycetota</taxon>
        <taxon>Actinomycetes</taxon>
        <taxon>Pseudonocardiales</taxon>
        <taxon>Pseudonocardiaceae</taxon>
        <taxon>Amycolatopsis</taxon>
    </lineage>
</organism>
<evidence type="ECO:0000256" key="3">
    <source>
        <dbReference type="ARBA" id="ARBA00022676"/>
    </source>
</evidence>
<feature type="domain" description="Glycosyltransferase RgtA/B/C/D-like" evidence="9">
    <location>
        <begin position="53"/>
        <end position="213"/>
    </location>
</feature>
<dbReference type="Pfam" id="PF13231">
    <property type="entry name" value="PMT_2"/>
    <property type="match status" value="1"/>
</dbReference>
<accession>A0A1H2V8U4</accession>
<sequence length="490" mass="52248">MDEELPRFEGGLVGALVAVQVVVLTAFSGGYGFHRDELYFVAAGDRLAWGYVDQPPLTPLLARIAAEVFGSDPAGLRVIATLAGVLTVVLAAFIARELGGGRGPQLFAAATTALSAFVLLMSHMVSTNTMDMVIWLLIGLLAIRLLRTGDGRWWVPLGVVSGLGLTNKWLVFLLLFALGAAVLAVGPRAVFRSGWLAAGVGIAVVIAAPSFLWQAAHGFPLLTVAEGISQDDGTANRLTFVPLQLVYLSPMLVPVWIAGLVRLWRTPKLRAVALSYPVLCVVLLVLGGKPYYSVPLLILLTAAGAEPTLGWIDRRSRVIIAAVLAVAALPGSLLIGLPIVPASALAGPIMAMNKEQGEQVGWPEFTATVARAWEQIPPGQQSGAVIFTSNYGQAAAVERYGGNFGLPQPYSGHMSYYDWGPPSDAKTGPVLLVGFKEEAAARRGFRDCRVVAVHDNGIGLDNDEQGTRLALCARPPKPWSQLWPDLRVYY</sequence>
<evidence type="ECO:0000256" key="4">
    <source>
        <dbReference type="ARBA" id="ARBA00022679"/>
    </source>
</evidence>
<dbReference type="PANTHER" id="PTHR33908">
    <property type="entry name" value="MANNOSYLTRANSFERASE YKCB-RELATED"/>
    <property type="match status" value="1"/>
</dbReference>
<evidence type="ECO:0000256" key="6">
    <source>
        <dbReference type="ARBA" id="ARBA00022989"/>
    </source>
</evidence>
<dbReference type="RefSeq" id="WP_245757164.1">
    <property type="nucleotide sequence ID" value="NZ_FNON01000001.1"/>
</dbReference>
<feature type="transmembrane region" description="Helical" evidence="8">
    <location>
        <begin position="169"/>
        <end position="186"/>
    </location>
</feature>
<keyword evidence="6 8" id="KW-1133">Transmembrane helix</keyword>
<feature type="transmembrane region" description="Helical" evidence="8">
    <location>
        <begin position="106"/>
        <end position="125"/>
    </location>
</feature>